<comment type="caution">
    <text evidence="2">The sequence shown here is derived from an EMBL/GenBank/DDBJ whole genome shotgun (WGS) entry which is preliminary data.</text>
</comment>
<keyword evidence="3" id="KW-1185">Reference proteome</keyword>
<accession>A0AAV9V1P3</accession>
<feature type="compositionally biased region" description="Low complexity" evidence="1">
    <location>
        <begin position="40"/>
        <end position="66"/>
    </location>
</feature>
<evidence type="ECO:0000313" key="3">
    <source>
        <dbReference type="Proteomes" id="UP001375240"/>
    </source>
</evidence>
<organism evidence="2 3">
    <name type="scientific">Orbilia brochopaga</name>
    <dbReference type="NCBI Taxonomy" id="3140254"/>
    <lineage>
        <taxon>Eukaryota</taxon>
        <taxon>Fungi</taxon>
        <taxon>Dikarya</taxon>
        <taxon>Ascomycota</taxon>
        <taxon>Pezizomycotina</taxon>
        <taxon>Orbiliomycetes</taxon>
        <taxon>Orbiliales</taxon>
        <taxon>Orbiliaceae</taxon>
        <taxon>Orbilia</taxon>
    </lineage>
</organism>
<feature type="region of interest" description="Disordered" evidence="1">
    <location>
        <begin position="38"/>
        <end position="78"/>
    </location>
</feature>
<dbReference type="EMBL" id="JAVHNQ010000003">
    <property type="protein sequence ID" value="KAK6352847.1"/>
    <property type="molecule type" value="Genomic_DNA"/>
</dbReference>
<evidence type="ECO:0000256" key="1">
    <source>
        <dbReference type="SAM" id="MobiDB-lite"/>
    </source>
</evidence>
<reference evidence="2 3" key="1">
    <citation type="submission" date="2019-10" db="EMBL/GenBank/DDBJ databases">
        <authorList>
            <person name="Palmer J.M."/>
        </authorList>
    </citation>
    <scope>NUCLEOTIDE SEQUENCE [LARGE SCALE GENOMIC DNA]</scope>
    <source>
        <strain evidence="2 3">TWF696</strain>
    </source>
</reference>
<protein>
    <submittedName>
        <fullName evidence="2">Uncharacterized protein</fullName>
    </submittedName>
</protein>
<proteinExistence type="predicted"/>
<sequence length="124" mass="13109">MMNRGLRTLNAQHTPLYRSAFAFTNHQSAHPPRCIHMKHTSAASTSDASSATGSTNASTTAKATSAENFDNATKPKKHTVAEADEALRAAMGDIDGGGASSVEMEGGKFVGLRKGVKDNMFRVI</sequence>
<name>A0AAV9V1P3_9PEZI</name>
<dbReference type="AlphaFoldDB" id="A0AAV9V1P3"/>
<gene>
    <name evidence="2" type="ORF">TWF696_004848</name>
</gene>
<dbReference type="Proteomes" id="UP001375240">
    <property type="component" value="Unassembled WGS sequence"/>
</dbReference>
<evidence type="ECO:0000313" key="2">
    <source>
        <dbReference type="EMBL" id="KAK6352847.1"/>
    </source>
</evidence>